<feature type="domain" description="EGF-like" evidence="3">
    <location>
        <begin position="289"/>
        <end position="331"/>
    </location>
</feature>
<evidence type="ECO:0000259" key="3">
    <source>
        <dbReference type="PROSITE" id="PS50026"/>
    </source>
</evidence>
<dbReference type="InterPro" id="IPR000742">
    <property type="entry name" value="EGF"/>
</dbReference>
<keyword evidence="1" id="KW-0245">EGF-like domain</keyword>
<comment type="caution">
    <text evidence="1">Lacks conserved residue(s) required for the propagation of feature annotation.</text>
</comment>
<evidence type="ECO:0000313" key="5">
    <source>
        <dbReference type="Proteomes" id="UP001165060"/>
    </source>
</evidence>
<proteinExistence type="predicted"/>
<dbReference type="Proteomes" id="UP001165060">
    <property type="component" value="Unassembled WGS sequence"/>
</dbReference>
<dbReference type="PROSITE" id="PS00022">
    <property type="entry name" value="EGF_1"/>
    <property type="match status" value="1"/>
</dbReference>
<comment type="caution">
    <text evidence="4">The sequence shown here is derived from an EMBL/GenBank/DDBJ whole genome shotgun (WGS) entry which is preliminary data.</text>
</comment>
<keyword evidence="1" id="KW-1015">Disulfide bond</keyword>
<dbReference type="EMBL" id="BRYB01001834">
    <property type="protein sequence ID" value="GMI34621.1"/>
    <property type="molecule type" value="Genomic_DNA"/>
</dbReference>
<organism evidence="4 5">
    <name type="scientific">Tetraparma gracilis</name>
    <dbReference type="NCBI Taxonomy" id="2962635"/>
    <lineage>
        <taxon>Eukaryota</taxon>
        <taxon>Sar</taxon>
        <taxon>Stramenopiles</taxon>
        <taxon>Ochrophyta</taxon>
        <taxon>Bolidophyceae</taxon>
        <taxon>Parmales</taxon>
        <taxon>Triparmaceae</taxon>
        <taxon>Tetraparma</taxon>
    </lineage>
</organism>
<accession>A0ABQ6MXF9</accession>
<evidence type="ECO:0000256" key="1">
    <source>
        <dbReference type="PROSITE-ProRule" id="PRU00076"/>
    </source>
</evidence>
<feature type="compositionally biased region" description="Pro residues" evidence="2">
    <location>
        <begin position="158"/>
        <end position="168"/>
    </location>
</feature>
<evidence type="ECO:0000256" key="2">
    <source>
        <dbReference type="SAM" id="MobiDB-lite"/>
    </source>
</evidence>
<evidence type="ECO:0000313" key="4">
    <source>
        <dbReference type="EMBL" id="GMI34621.1"/>
    </source>
</evidence>
<reference evidence="4 5" key="1">
    <citation type="journal article" date="2023" name="Commun. Biol.">
        <title>Genome analysis of Parmales, the sister group of diatoms, reveals the evolutionary specialization of diatoms from phago-mixotrophs to photoautotrophs.</title>
        <authorList>
            <person name="Ban H."/>
            <person name="Sato S."/>
            <person name="Yoshikawa S."/>
            <person name="Yamada K."/>
            <person name="Nakamura Y."/>
            <person name="Ichinomiya M."/>
            <person name="Sato N."/>
            <person name="Blanc-Mathieu R."/>
            <person name="Endo H."/>
            <person name="Kuwata A."/>
            <person name="Ogata H."/>
        </authorList>
    </citation>
    <scope>NUCLEOTIDE SEQUENCE [LARGE SCALE GENOMIC DNA]</scope>
</reference>
<sequence>MDYYAYDPVLTLSDSATSSYSPTFGTLDIPDRVVTSDIPGSVSKKFPVGKFSTRPAVFAGVRYTGDPLNAGDQVSPFAVTVSEVDEDHVTFTFVCLATVEYPVGLVKGSSQAEAQSQSLASAPGIRDKYSCLWSSDWSLDWRAWASDPSSSYEVPKDTPSPSPAPARTPSPTSAPETPSPTPRPSKDDFLEPPFHRVTALSTTSTNSPTLNAEIAFPPETFDVSVPPGMIGMVYLDSAPKPEDTLQVYGLSLGINSVVTTASFYADLKSCDGEDLKPSLSLAWFAWNGTGTNCPKTNGQICAGHGVCPDSSSDDAVQACQCAGHYNGTGCDSCDVDYATKDCTACDGFIEKTGQVCSGHGTCFDGIDNNGTCVCDPGGYLTLEFDNNGDQACGYCAPGW</sequence>
<protein>
    <recommendedName>
        <fullName evidence="3">EGF-like domain-containing protein</fullName>
    </recommendedName>
</protein>
<name>A0ABQ6MXF9_9STRA</name>
<keyword evidence="5" id="KW-1185">Reference proteome</keyword>
<dbReference type="PROSITE" id="PS50026">
    <property type="entry name" value="EGF_3"/>
    <property type="match status" value="1"/>
</dbReference>
<gene>
    <name evidence="4" type="ORF">TeGR_g7137</name>
</gene>
<feature type="disulfide bond" evidence="1">
    <location>
        <begin position="321"/>
        <end position="330"/>
    </location>
</feature>
<feature type="region of interest" description="Disordered" evidence="2">
    <location>
        <begin position="148"/>
        <end position="191"/>
    </location>
</feature>